<keyword evidence="4" id="KW-0560">Oxidoreductase</keyword>
<feature type="transmembrane region" description="Helical" evidence="6">
    <location>
        <begin position="14"/>
        <end position="35"/>
    </location>
</feature>
<comment type="subcellular location">
    <subcellularLocation>
        <location evidence="1">Endomembrane system</location>
        <topology evidence="1">Multi-pass membrane protein</topology>
    </subcellularLocation>
</comment>
<feature type="transmembrane region" description="Helical" evidence="6">
    <location>
        <begin position="81"/>
        <end position="101"/>
    </location>
</feature>
<evidence type="ECO:0000256" key="1">
    <source>
        <dbReference type="ARBA" id="ARBA00004127"/>
    </source>
</evidence>
<dbReference type="PANTHER" id="PTHR21624">
    <property type="entry name" value="STEROL DESATURASE-RELATED PROTEIN"/>
    <property type="match status" value="1"/>
</dbReference>
<dbReference type="GO" id="GO:0050479">
    <property type="term" value="F:glyceryl-ether monooxygenase activity"/>
    <property type="evidence" value="ECO:0007669"/>
    <property type="project" value="TreeGrafter"/>
</dbReference>
<evidence type="ECO:0000313" key="9">
    <source>
        <dbReference type="Proteomes" id="UP000271624"/>
    </source>
</evidence>
<accession>A0A3S1B4Y2</accession>
<dbReference type="PANTHER" id="PTHR21624:SF3">
    <property type="entry name" value="FATTY ACID HYDROXYLASE DOMAIN-CONTAINING PROTEIN"/>
    <property type="match status" value="1"/>
</dbReference>
<dbReference type="AlphaFoldDB" id="A0A3S1B4Y2"/>
<keyword evidence="3 6" id="KW-1133">Transmembrane helix</keyword>
<dbReference type="Pfam" id="PF04116">
    <property type="entry name" value="FA_hydroxylase"/>
    <property type="match status" value="1"/>
</dbReference>
<keyword evidence="2 6" id="KW-0812">Transmembrane</keyword>
<evidence type="ECO:0000256" key="3">
    <source>
        <dbReference type="ARBA" id="ARBA00022989"/>
    </source>
</evidence>
<dbReference type="GO" id="GO:0012505">
    <property type="term" value="C:endomembrane system"/>
    <property type="evidence" value="ECO:0007669"/>
    <property type="project" value="UniProtKB-SubCell"/>
</dbReference>
<feature type="transmembrane region" description="Helical" evidence="6">
    <location>
        <begin position="47"/>
        <end position="69"/>
    </location>
</feature>
<organism evidence="8 9">
    <name type="scientific">Dulcicalothrix desertica PCC 7102</name>
    <dbReference type="NCBI Taxonomy" id="232991"/>
    <lineage>
        <taxon>Bacteria</taxon>
        <taxon>Bacillati</taxon>
        <taxon>Cyanobacteriota</taxon>
        <taxon>Cyanophyceae</taxon>
        <taxon>Nostocales</taxon>
        <taxon>Calotrichaceae</taxon>
        <taxon>Dulcicalothrix</taxon>
    </lineage>
</organism>
<protein>
    <submittedName>
        <fullName evidence="8">Sterol desaturase</fullName>
    </submittedName>
</protein>
<name>A0A3S1B4Y2_9CYAN</name>
<feature type="domain" description="Fatty acid hydroxylase" evidence="7">
    <location>
        <begin position="90"/>
        <end position="224"/>
    </location>
</feature>
<dbReference type="InterPro" id="IPR006694">
    <property type="entry name" value="Fatty_acid_hydroxylase"/>
</dbReference>
<evidence type="ECO:0000259" key="7">
    <source>
        <dbReference type="Pfam" id="PF04116"/>
    </source>
</evidence>
<evidence type="ECO:0000256" key="5">
    <source>
        <dbReference type="ARBA" id="ARBA00023136"/>
    </source>
</evidence>
<dbReference type="Proteomes" id="UP000271624">
    <property type="component" value="Unassembled WGS sequence"/>
</dbReference>
<dbReference type="InterPro" id="IPR051689">
    <property type="entry name" value="Sterol_desaturase/TMEM195"/>
</dbReference>
<evidence type="ECO:0000313" key="8">
    <source>
        <dbReference type="EMBL" id="RUT04833.1"/>
    </source>
</evidence>
<dbReference type="GO" id="GO:0016020">
    <property type="term" value="C:membrane"/>
    <property type="evidence" value="ECO:0007669"/>
    <property type="project" value="GOC"/>
</dbReference>
<proteinExistence type="predicted"/>
<gene>
    <name evidence="8" type="ORF">DSM106972_044020</name>
</gene>
<reference evidence="8" key="2">
    <citation type="journal article" date="2019" name="Genome Biol. Evol.">
        <title>Day and night: Metabolic profiles and evolutionary relationships of six axenic non-marine cyanobacteria.</title>
        <authorList>
            <person name="Will S.E."/>
            <person name="Henke P."/>
            <person name="Boedeker C."/>
            <person name="Huang S."/>
            <person name="Brinkmann H."/>
            <person name="Rohde M."/>
            <person name="Jarek M."/>
            <person name="Friedl T."/>
            <person name="Seufert S."/>
            <person name="Schumacher M."/>
            <person name="Overmann J."/>
            <person name="Neumann-Schaal M."/>
            <person name="Petersen J."/>
        </authorList>
    </citation>
    <scope>NUCLEOTIDE SEQUENCE [LARGE SCALE GENOMIC DNA]</scope>
    <source>
        <strain evidence="8">PCC 7102</strain>
    </source>
</reference>
<dbReference type="GO" id="GO:0005506">
    <property type="term" value="F:iron ion binding"/>
    <property type="evidence" value="ECO:0007669"/>
    <property type="project" value="InterPro"/>
</dbReference>
<keyword evidence="9" id="KW-1185">Reference proteome</keyword>
<evidence type="ECO:0000256" key="6">
    <source>
        <dbReference type="SAM" id="Phobius"/>
    </source>
</evidence>
<keyword evidence="5 6" id="KW-0472">Membrane</keyword>
<comment type="caution">
    <text evidence="8">The sequence shown here is derived from an EMBL/GenBank/DDBJ whole genome shotgun (WGS) entry which is preliminary data.</text>
</comment>
<dbReference type="GO" id="GO:0008610">
    <property type="term" value="P:lipid biosynthetic process"/>
    <property type="evidence" value="ECO:0007669"/>
    <property type="project" value="InterPro"/>
</dbReference>
<reference evidence="8" key="1">
    <citation type="submission" date="2018-12" db="EMBL/GenBank/DDBJ databases">
        <authorList>
            <person name="Will S."/>
            <person name="Neumann-Schaal M."/>
            <person name="Henke P."/>
        </authorList>
    </citation>
    <scope>NUCLEOTIDE SEQUENCE</scope>
    <source>
        <strain evidence="8">PCC 7102</strain>
    </source>
</reference>
<dbReference type="GO" id="GO:0006643">
    <property type="term" value="P:membrane lipid metabolic process"/>
    <property type="evidence" value="ECO:0007669"/>
    <property type="project" value="TreeGrafter"/>
</dbReference>
<dbReference type="EMBL" id="RSCL01000010">
    <property type="protein sequence ID" value="RUT04833.1"/>
    <property type="molecule type" value="Genomic_DNA"/>
</dbReference>
<sequence>MIGVDNLKMDWQSLTIVSSVLLFGFLENIFPFFHFQSTFDQRTYPNIILGVLNVTVNSLTIAAVLHWIWRQKMWYGFLHYVKLPWLSICISFVLLDLYLYVWHRMMHSFSFAWRFHKVHHTEISMNTSTAYRFHIVEVISSNIPKLLLVWLFGIQPVHLLVYELTLAIELVFHHSNWAIPKKVDKLLSKIIVTPNFHRLHHSQVFEESQSNYASFFSFWDKMFKSYSYPKYPEKIKLGLSQHNHDLNILKLILLPLKNN</sequence>
<evidence type="ECO:0000256" key="2">
    <source>
        <dbReference type="ARBA" id="ARBA00022692"/>
    </source>
</evidence>
<evidence type="ECO:0000256" key="4">
    <source>
        <dbReference type="ARBA" id="ARBA00023002"/>
    </source>
</evidence>